<reference evidence="1 2" key="1">
    <citation type="submission" date="2023-02" db="EMBL/GenBank/DDBJ databases">
        <title>LHISI_Scaffold_Assembly.</title>
        <authorList>
            <person name="Stuart O.P."/>
            <person name="Cleave R."/>
            <person name="Magrath M.J.L."/>
            <person name="Mikheyev A.S."/>
        </authorList>
    </citation>
    <scope>NUCLEOTIDE SEQUENCE [LARGE SCALE GENOMIC DNA]</scope>
    <source>
        <strain evidence="1">Daus_M_001</strain>
        <tissue evidence="1">Leg muscle</tissue>
    </source>
</reference>
<organism evidence="1 2">
    <name type="scientific">Dryococelus australis</name>
    <dbReference type="NCBI Taxonomy" id="614101"/>
    <lineage>
        <taxon>Eukaryota</taxon>
        <taxon>Metazoa</taxon>
        <taxon>Ecdysozoa</taxon>
        <taxon>Arthropoda</taxon>
        <taxon>Hexapoda</taxon>
        <taxon>Insecta</taxon>
        <taxon>Pterygota</taxon>
        <taxon>Neoptera</taxon>
        <taxon>Polyneoptera</taxon>
        <taxon>Phasmatodea</taxon>
        <taxon>Verophasmatodea</taxon>
        <taxon>Anareolatae</taxon>
        <taxon>Phasmatidae</taxon>
        <taxon>Eurycanthinae</taxon>
        <taxon>Dryococelus</taxon>
    </lineage>
</organism>
<accession>A0ABQ9GXV4</accession>
<dbReference type="Proteomes" id="UP001159363">
    <property type="component" value="Chromosome 7"/>
</dbReference>
<gene>
    <name evidence="1" type="ORF">PR048_021298</name>
</gene>
<comment type="caution">
    <text evidence="1">The sequence shown here is derived from an EMBL/GenBank/DDBJ whole genome shotgun (WGS) entry which is preliminary data.</text>
</comment>
<dbReference type="EMBL" id="JARBHB010000008">
    <property type="protein sequence ID" value="KAJ8876851.1"/>
    <property type="molecule type" value="Genomic_DNA"/>
</dbReference>
<sequence>MTNNKTVGATNGVTKYVIHCIWQDLVKAVLGEQQKKVKLCCFLCTSRLVQAERERKMQDEAYCLLLSELSRRTSN</sequence>
<keyword evidence="2" id="KW-1185">Reference proteome</keyword>
<feature type="non-terminal residue" evidence="1">
    <location>
        <position position="75"/>
    </location>
</feature>
<name>A0ABQ9GXV4_9NEOP</name>
<proteinExistence type="predicted"/>
<protein>
    <submittedName>
        <fullName evidence="1">Uncharacterized protein</fullName>
    </submittedName>
</protein>
<evidence type="ECO:0000313" key="1">
    <source>
        <dbReference type="EMBL" id="KAJ8876851.1"/>
    </source>
</evidence>
<evidence type="ECO:0000313" key="2">
    <source>
        <dbReference type="Proteomes" id="UP001159363"/>
    </source>
</evidence>